<dbReference type="InterPro" id="IPR048364">
    <property type="entry name" value="Hikeshi-like_C"/>
</dbReference>
<feature type="domain" description="Hikeshi-like C-terminal" evidence="3">
    <location>
        <begin position="145"/>
        <end position="201"/>
    </location>
</feature>
<evidence type="ECO:0000259" key="2">
    <source>
        <dbReference type="Pfam" id="PF05603"/>
    </source>
</evidence>
<evidence type="ECO:0000313" key="5">
    <source>
        <dbReference type="Proteomes" id="UP001321749"/>
    </source>
</evidence>
<dbReference type="EMBL" id="MU864967">
    <property type="protein sequence ID" value="KAK4462787.1"/>
    <property type="molecule type" value="Genomic_DNA"/>
</dbReference>
<dbReference type="InterPro" id="IPR008493">
    <property type="entry name" value="Hikeshi-like_N"/>
</dbReference>
<reference evidence="4" key="1">
    <citation type="journal article" date="2023" name="Mol. Phylogenet. Evol.">
        <title>Genome-scale phylogeny and comparative genomics of the fungal order Sordariales.</title>
        <authorList>
            <person name="Hensen N."/>
            <person name="Bonometti L."/>
            <person name="Westerberg I."/>
            <person name="Brannstrom I.O."/>
            <person name="Guillou S."/>
            <person name="Cros-Aarteil S."/>
            <person name="Calhoun S."/>
            <person name="Haridas S."/>
            <person name="Kuo A."/>
            <person name="Mondo S."/>
            <person name="Pangilinan J."/>
            <person name="Riley R."/>
            <person name="LaButti K."/>
            <person name="Andreopoulos B."/>
            <person name="Lipzen A."/>
            <person name="Chen C."/>
            <person name="Yan M."/>
            <person name="Daum C."/>
            <person name="Ng V."/>
            <person name="Clum A."/>
            <person name="Steindorff A."/>
            <person name="Ohm R.A."/>
            <person name="Martin F."/>
            <person name="Silar P."/>
            <person name="Natvig D.O."/>
            <person name="Lalanne C."/>
            <person name="Gautier V."/>
            <person name="Ament-Velasquez S.L."/>
            <person name="Kruys A."/>
            <person name="Hutchinson M.I."/>
            <person name="Powell A.J."/>
            <person name="Barry K."/>
            <person name="Miller A.N."/>
            <person name="Grigoriev I.V."/>
            <person name="Debuchy R."/>
            <person name="Gladieux P."/>
            <person name="Hiltunen Thoren M."/>
            <person name="Johannesson H."/>
        </authorList>
    </citation>
    <scope>NUCLEOTIDE SEQUENCE</scope>
    <source>
        <strain evidence="4">PSN324</strain>
    </source>
</reference>
<organism evidence="4 5">
    <name type="scientific">Cladorrhinum samala</name>
    <dbReference type="NCBI Taxonomy" id="585594"/>
    <lineage>
        <taxon>Eukaryota</taxon>
        <taxon>Fungi</taxon>
        <taxon>Dikarya</taxon>
        <taxon>Ascomycota</taxon>
        <taxon>Pezizomycotina</taxon>
        <taxon>Sordariomycetes</taxon>
        <taxon>Sordariomycetidae</taxon>
        <taxon>Sordariales</taxon>
        <taxon>Podosporaceae</taxon>
        <taxon>Cladorrhinum</taxon>
    </lineage>
</organism>
<dbReference type="GO" id="GO:0005634">
    <property type="term" value="C:nucleus"/>
    <property type="evidence" value="ECO:0007669"/>
    <property type="project" value="TreeGrafter"/>
</dbReference>
<protein>
    <recommendedName>
        <fullName evidence="6">Hikeshi-like domain-containing protein</fullName>
    </recommendedName>
</protein>
<reference evidence="4" key="2">
    <citation type="submission" date="2023-06" db="EMBL/GenBank/DDBJ databases">
        <authorList>
            <consortium name="Lawrence Berkeley National Laboratory"/>
            <person name="Mondo S.J."/>
            <person name="Hensen N."/>
            <person name="Bonometti L."/>
            <person name="Westerberg I."/>
            <person name="Brannstrom I.O."/>
            <person name="Guillou S."/>
            <person name="Cros-Aarteil S."/>
            <person name="Calhoun S."/>
            <person name="Haridas S."/>
            <person name="Kuo A."/>
            <person name="Pangilinan J."/>
            <person name="Riley R."/>
            <person name="Labutti K."/>
            <person name="Andreopoulos B."/>
            <person name="Lipzen A."/>
            <person name="Chen C."/>
            <person name="Yanf M."/>
            <person name="Daum C."/>
            <person name="Ng V."/>
            <person name="Clum A."/>
            <person name="Steindorff A."/>
            <person name="Ohm R."/>
            <person name="Martin F."/>
            <person name="Silar P."/>
            <person name="Natvig D."/>
            <person name="Lalanne C."/>
            <person name="Gautier V."/>
            <person name="Ament-Velasquez S.L."/>
            <person name="Kruys A."/>
            <person name="Hutchinson M.I."/>
            <person name="Powell A.J."/>
            <person name="Barry K."/>
            <person name="Miller A.N."/>
            <person name="Grigoriev I.V."/>
            <person name="Debuchy R."/>
            <person name="Gladieux P."/>
            <person name="Thoren M.H."/>
            <person name="Johannesson H."/>
        </authorList>
    </citation>
    <scope>NUCLEOTIDE SEQUENCE</scope>
    <source>
        <strain evidence="4">PSN324</strain>
    </source>
</reference>
<feature type="domain" description="Hikeshi-like N-terminal" evidence="2">
    <location>
        <begin position="9"/>
        <end position="98"/>
    </location>
</feature>
<evidence type="ECO:0008006" key="6">
    <source>
        <dbReference type="Google" id="ProtNLM"/>
    </source>
</evidence>
<dbReference type="PANTHER" id="PTHR12925:SF0">
    <property type="entry name" value="PROTEIN HIKESHI"/>
    <property type="match status" value="1"/>
</dbReference>
<name>A0AAV9HTG7_9PEZI</name>
<dbReference type="GO" id="GO:0061608">
    <property type="term" value="F:nuclear import signal receptor activity"/>
    <property type="evidence" value="ECO:0007669"/>
    <property type="project" value="TreeGrafter"/>
</dbReference>
<dbReference type="GO" id="GO:0006606">
    <property type="term" value="P:protein import into nucleus"/>
    <property type="evidence" value="ECO:0007669"/>
    <property type="project" value="TreeGrafter"/>
</dbReference>
<dbReference type="Pfam" id="PF21057">
    <property type="entry name" value="Hikeshi-like_C"/>
    <property type="match status" value="1"/>
</dbReference>
<dbReference type="AlphaFoldDB" id="A0AAV9HTG7"/>
<gene>
    <name evidence="4" type="ORF">QBC42DRAFT_175182</name>
</gene>
<comment type="caution">
    <text evidence="4">The sequence shown here is derived from an EMBL/GenBank/DDBJ whole genome shotgun (WGS) entry which is preliminary data.</text>
</comment>
<dbReference type="GO" id="GO:0005829">
    <property type="term" value="C:cytosol"/>
    <property type="evidence" value="ECO:0007669"/>
    <property type="project" value="TreeGrafter"/>
</dbReference>
<dbReference type="InterPro" id="IPR031318">
    <property type="entry name" value="OPI10"/>
</dbReference>
<keyword evidence="5" id="KW-1185">Reference proteome</keyword>
<proteinExistence type="inferred from homology"/>
<evidence type="ECO:0000256" key="1">
    <source>
        <dbReference type="ARBA" id="ARBA00006623"/>
    </source>
</evidence>
<accession>A0AAV9HTG7</accession>
<dbReference type="Pfam" id="PF05603">
    <property type="entry name" value="Hikeshi-like_N"/>
    <property type="match status" value="1"/>
</dbReference>
<sequence>MTSPLFGLILSGQPCTTTPSQILSETTFLYTIPPASTTTKTFTHVTIFLLPGITLPPNTGAAIYFLPSSSAGVPGSDKFAGAIGPGKESTLLKVSSKETVIIGIALEPAESILEKVAAKEGALVPANSSSSNNTASGANNGGGNSMLVLAEKIIGNAFNYLASYGTDTGDGRGAVVPLRAFEEWWKKFQTKARHDPDFLERV</sequence>
<evidence type="ECO:0000259" key="3">
    <source>
        <dbReference type="Pfam" id="PF21057"/>
    </source>
</evidence>
<dbReference type="PANTHER" id="PTHR12925">
    <property type="entry name" value="HIKESHI FAMILY MEMBER"/>
    <property type="match status" value="1"/>
</dbReference>
<dbReference type="Proteomes" id="UP001321749">
    <property type="component" value="Unassembled WGS sequence"/>
</dbReference>
<evidence type="ECO:0000313" key="4">
    <source>
        <dbReference type="EMBL" id="KAK4462787.1"/>
    </source>
</evidence>
<comment type="similarity">
    <text evidence="1">Belongs to the OPI10 family.</text>
</comment>